<dbReference type="CDD" id="cd07343">
    <property type="entry name" value="M48A_Zmpste24p_like"/>
    <property type="match status" value="1"/>
</dbReference>
<dbReference type="GO" id="GO:0046872">
    <property type="term" value="F:metal ion binding"/>
    <property type="evidence" value="ECO:0007669"/>
    <property type="project" value="UniProtKB-KW"/>
</dbReference>
<comment type="caution">
    <text evidence="12">The sequence shown here is derived from an EMBL/GenBank/DDBJ whole genome shotgun (WGS) entry which is preliminary data.</text>
</comment>
<keyword evidence="9" id="KW-0812">Transmembrane</keyword>
<dbReference type="InterPro" id="IPR001915">
    <property type="entry name" value="Peptidase_M48"/>
</dbReference>
<feature type="binding site" evidence="7">
    <location>
        <position position="282"/>
    </location>
    <ligand>
        <name>Zn(2+)</name>
        <dbReference type="ChEBI" id="CHEBI:29105"/>
        <note>catalytic</note>
    </ligand>
</feature>
<keyword evidence="1 8" id="KW-0645">Protease</keyword>
<evidence type="ECO:0000256" key="8">
    <source>
        <dbReference type="RuleBase" id="RU003983"/>
    </source>
</evidence>
<feature type="binding site" evidence="7">
    <location>
        <position position="358"/>
    </location>
    <ligand>
        <name>Zn(2+)</name>
        <dbReference type="ChEBI" id="CHEBI:29105"/>
        <note>catalytic</note>
    </ligand>
</feature>
<keyword evidence="9" id="KW-0472">Membrane</keyword>
<dbReference type="OrthoDB" id="9781930at2"/>
<proteinExistence type="inferred from homology"/>
<dbReference type="Gene3D" id="3.30.2010.10">
    <property type="entry name" value="Metalloproteases ('zincins'), catalytic domain"/>
    <property type="match status" value="1"/>
</dbReference>
<dbReference type="Proteomes" id="UP000318937">
    <property type="component" value="Unassembled WGS sequence"/>
</dbReference>
<keyword evidence="5 8" id="KW-0482">Metalloprotease</keyword>
<dbReference type="InterPro" id="IPR027057">
    <property type="entry name" value="CAXX_Prtase_1"/>
</dbReference>
<feature type="transmembrane region" description="Helical" evidence="9">
    <location>
        <begin position="106"/>
        <end position="128"/>
    </location>
</feature>
<feature type="active site" evidence="6">
    <location>
        <position position="279"/>
    </location>
</feature>
<dbReference type="FunFam" id="3.30.2010.10:FF:000010">
    <property type="entry name" value="M48 family peptidase"/>
    <property type="match status" value="1"/>
</dbReference>
<feature type="transmembrane region" description="Helical" evidence="9">
    <location>
        <begin position="288"/>
        <end position="307"/>
    </location>
</feature>
<keyword evidence="2 7" id="KW-0479">Metal-binding</keyword>
<feature type="transmembrane region" description="Helical" evidence="9">
    <location>
        <begin position="176"/>
        <end position="199"/>
    </location>
</feature>
<feature type="domain" description="CAAX prenyl protease 1 N-terminal" evidence="11">
    <location>
        <begin position="47"/>
        <end position="204"/>
    </location>
</feature>
<feature type="active site" description="Proton donor" evidence="6">
    <location>
        <position position="362"/>
    </location>
</feature>
<feature type="transmembrane region" description="Helical" evidence="9">
    <location>
        <begin position="64"/>
        <end position="85"/>
    </location>
</feature>
<dbReference type="AlphaFoldDB" id="A0A544TKE0"/>
<accession>A0A544TKE0</accession>
<feature type="transmembrane region" description="Helical" evidence="9">
    <location>
        <begin position="148"/>
        <end position="169"/>
    </location>
</feature>
<evidence type="ECO:0000256" key="5">
    <source>
        <dbReference type="ARBA" id="ARBA00023049"/>
    </source>
</evidence>
<dbReference type="RefSeq" id="WP_142605427.1">
    <property type="nucleotide sequence ID" value="NZ_VDGG01000005.1"/>
</dbReference>
<evidence type="ECO:0000256" key="2">
    <source>
        <dbReference type="ARBA" id="ARBA00022723"/>
    </source>
</evidence>
<evidence type="ECO:0000256" key="9">
    <source>
        <dbReference type="SAM" id="Phobius"/>
    </source>
</evidence>
<evidence type="ECO:0000256" key="4">
    <source>
        <dbReference type="ARBA" id="ARBA00022833"/>
    </source>
</evidence>
<evidence type="ECO:0000259" key="10">
    <source>
        <dbReference type="Pfam" id="PF01435"/>
    </source>
</evidence>
<feature type="domain" description="Peptidase M48" evidence="10">
    <location>
        <begin position="208"/>
        <end position="414"/>
    </location>
</feature>
<evidence type="ECO:0000313" key="13">
    <source>
        <dbReference type="Proteomes" id="UP000318937"/>
    </source>
</evidence>
<dbReference type="PANTHER" id="PTHR10120">
    <property type="entry name" value="CAAX PRENYL PROTEASE 1"/>
    <property type="match status" value="1"/>
</dbReference>
<evidence type="ECO:0000256" key="1">
    <source>
        <dbReference type="ARBA" id="ARBA00022670"/>
    </source>
</evidence>
<evidence type="ECO:0000259" key="11">
    <source>
        <dbReference type="Pfam" id="PF16491"/>
    </source>
</evidence>
<keyword evidence="3 8" id="KW-0378">Hydrolase</keyword>
<dbReference type="InterPro" id="IPR032456">
    <property type="entry name" value="Peptidase_M48_N"/>
</dbReference>
<evidence type="ECO:0000256" key="3">
    <source>
        <dbReference type="ARBA" id="ARBA00022801"/>
    </source>
</evidence>
<protein>
    <submittedName>
        <fullName evidence="12">M48 family metallopeptidase</fullName>
    </submittedName>
</protein>
<dbReference type="Pfam" id="PF16491">
    <property type="entry name" value="Peptidase_M48_N"/>
    <property type="match status" value="1"/>
</dbReference>
<comment type="cofactor">
    <cofactor evidence="7 8">
        <name>Zn(2+)</name>
        <dbReference type="ChEBI" id="CHEBI:29105"/>
    </cofactor>
    <text evidence="7 8">Binds 1 zinc ion per subunit.</text>
</comment>
<feature type="transmembrane region" description="Helical" evidence="9">
    <location>
        <begin position="328"/>
        <end position="345"/>
    </location>
</feature>
<keyword evidence="9" id="KW-1133">Transmembrane helix</keyword>
<sequence>MAKKWGITALLVFGLYALVMYVYIFHSGSGDIPAGLKGTVADPNVFMTERELYLSEEYSKIRNFLFFVITPLEWLIYLFILITGLSQVFERWLPLKNKWAIVQNAVYLFLLSVFLFIALFPIDYYRYYLSKYYGISTQVFSSWMRDNVIDFWVTLGETVLIVTVLYWLINKSTKRWWLHAWLLMIPFTIFLMFIQPVVIDPLYNDFYPLTNKELETKILAVAEQANIPTEHVYEVNMAEKTNALNAYVTGIGSNARIVLWDTTLSRLSENEILFIMAHEMGHYVEKHIYFGIAGYLLTTLVGLWLTAKLMPWIITRFGRVLKIKRLNAIHSLPLFLLITSFLLFVSSPASNYVSRYQETRADRYAMELVADPEAAVSTFQALTKAGLNEVNPPLLVKWFRYGHPTMLDRITNVAGEKETMEQDAP</sequence>
<dbReference type="GO" id="GO:0071586">
    <property type="term" value="P:CAAX-box protein processing"/>
    <property type="evidence" value="ECO:0007669"/>
    <property type="project" value="InterPro"/>
</dbReference>
<keyword evidence="4 7" id="KW-0862">Zinc</keyword>
<reference evidence="12 13" key="1">
    <citation type="submission" date="2019-05" db="EMBL/GenBank/DDBJ databases">
        <title>Psychrobacillus vulpis sp. nov., a new species isolated from feces of a red fox that inhabits in The Tablas de Daimiel Natural Park, Albacete, Spain.</title>
        <authorList>
            <person name="Rodriguez M."/>
            <person name="Reina J.C."/>
            <person name="Bejar V."/>
            <person name="Llamas I."/>
        </authorList>
    </citation>
    <scope>NUCLEOTIDE SEQUENCE [LARGE SCALE GENOMIC DNA]</scope>
    <source>
        <strain evidence="12 13">NHI-2</strain>
    </source>
</reference>
<keyword evidence="13" id="KW-1185">Reference proteome</keyword>
<dbReference type="Pfam" id="PF01435">
    <property type="entry name" value="Peptidase_M48"/>
    <property type="match status" value="1"/>
</dbReference>
<comment type="similarity">
    <text evidence="8">Belongs to the peptidase M48 family.</text>
</comment>
<evidence type="ECO:0000256" key="7">
    <source>
        <dbReference type="PIRSR" id="PIRSR627057-2"/>
    </source>
</evidence>
<dbReference type="GO" id="GO:0004222">
    <property type="term" value="F:metalloendopeptidase activity"/>
    <property type="evidence" value="ECO:0007669"/>
    <property type="project" value="InterPro"/>
</dbReference>
<evidence type="ECO:0000313" key="12">
    <source>
        <dbReference type="EMBL" id="TQR17893.1"/>
    </source>
</evidence>
<feature type="transmembrane region" description="Helical" evidence="9">
    <location>
        <begin position="7"/>
        <end position="26"/>
    </location>
</feature>
<name>A0A544TKE0_9BACI</name>
<feature type="binding site" evidence="7">
    <location>
        <position position="278"/>
    </location>
    <ligand>
        <name>Zn(2+)</name>
        <dbReference type="ChEBI" id="CHEBI:29105"/>
        <note>catalytic</note>
    </ligand>
</feature>
<evidence type="ECO:0000256" key="6">
    <source>
        <dbReference type="PIRSR" id="PIRSR627057-1"/>
    </source>
</evidence>
<organism evidence="12 13">
    <name type="scientific">Psychrobacillus soli</name>
    <dbReference type="NCBI Taxonomy" id="1543965"/>
    <lineage>
        <taxon>Bacteria</taxon>
        <taxon>Bacillati</taxon>
        <taxon>Bacillota</taxon>
        <taxon>Bacilli</taxon>
        <taxon>Bacillales</taxon>
        <taxon>Bacillaceae</taxon>
        <taxon>Psychrobacillus</taxon>
    </lineage>
</organism>
<dbReference type="EMBL" id="VDGG01000005">
    <property type="protein sequence ID" value="TQR17893.1"/>
    <property type="molecule type" value="Genomic_DNA"/>
</dbReference>
<gene>
    <name evidence="12" type="ORF">FG383_03290</name>
</gene>